<protein>
    <submittedName>
        <fullName evidence="3">Glyco_hydro_18 domain-containing protein</fullName>
    </submittedName>
</protein>
<accession>A0A183GXT3</accession>
<evidence type="ECO:0000313" key="2">
    <source>
        <dbReference type="Proteomes" id="UP000267606"/>
    </source>
</evidence>
<keyword evidence="2" id="KW-1185">Reference proteome</keyword>
<sequence length="87" mass="10446">MVVWSVEEFYCCIGRSHFRRCQRRTNVMVVLSRCVRTSLSLLSNLKIAVPRTEELIIDRYYHYWGYPKDKNDINFVPFAVNKSTDFY</sequence>
<dbReference type="EMBL" id="UZAJ01000010">
    <property type="protein sequence ID" value="VDO24320.1"/>
    <property type="molecule type" value="Genomic_DNA"/>
</dbReference>
<evidence type="ECO:0000313" key="1">
    <source>
        <dbReference type="EMBL" id="VDO24320.1"/>
    </source>
</evidence>
<gene>
    <name evidence="1" type="ORF">OFLC_LOCUS43</name>
</gene>
<dbReference type="AlphaFoldDB" id="A0A183GXT3"/>
<dbReference type="WBParaSite" id="OFLC_0000004201-mRNA-1">
    <property type="protein sequence ID" value="OFLC_0000004201-mRNA-1"/>
    <property type="gene ID" value="OFLC_0000004201"/>
</dbReference>
<reference evidence="1 2" key="2">
    <citation type="submission" date="2018-11" db="EMBL/GenBank/DDBJ databases">
        <authorList>
            <consortium name="Pathogen Informatics"/>
        </authorList>
    </citation>
    <scope>NUCLEOTIDE SEQUENCE [LARGE SCALE GENOMIC DNA]</scope>
</reference>
<evidence type="ECO:0000313" key="3">
    <source>
        <dbReference type="WBParaSite" id="OFLC_0000004201-mRNA-1"/>
    </source>
</evidence>
<reference evidence="3" key="1">
    <citation type="submission" date="2016-06" db="UniProtKB">
        <authorList>
            <consortium name="WormBaseParasite"/>
        </authorList>
    </citation>
    <scope>IDENTIFICATION</scope>
</reference>
<organism evidence="3">
    <name type="scientific">Onchocerca flexuosa</name>
    <dbReference type="NCBI Taxonomy" id="387005"/>
    <lineage>
        <taxon>Eukaryota</taxon>
        <taxon>Metazoa</taxon>
        <taxon>Ecdysozoa</taxon>
        <taxon>Nematoda</taxon>
        <taxon>Chromadorea</taxon>
        <taxon>Rhabditida</taxon>
        <taxon>Spirurina</taxon>
        <taxon>Spiruromorpha</taxon>
        <taxon>Filarioidea</taxon>
        <taxon>Onchocercidae</taxon>
        <taxon>Onchocerca</taxon>
    </lineage>
</organism>
<proteinExistence type="predicted"/>
<name>A0A183GXT3_9BILA</name>
<dbReference type="Proteomes" id="UP000267606">
    <property type="component" value="Unassembled WGS sequence"/>
</dbReference>